<evidence type="ECO:0000256" key="11">
    <source>
        <dbReference type="SAM" id="Phobius"/>
    </source>
</evidence>
<feature type="transmembrane region" description="Helical" evidence="11">
    <location>
        <begin position="83"/>
        <end position="101"/>
    </location>
</feature>
<dbReference type="EMBL" id="CAMXCT010001612">
    <property type="protein sequence ID" value="CAI3991611.1"/>
    <property type="molecule type" value="Genomic_DNA"/>
</dbReference>
<evidence type="ECO:0000313" key="14">
    <source>
        <dbReference type="EMBL" id="CAL1144986.1"/>
    </source>
</evidence>
<dbReference type="PROSITE" id="PS50005">
    <property type="entry name" value="TPR"/>
    <property type="match status" value="5"/>
</dbReference>
<feature type="repeat" description="TPR" evidence="9">
    <location>
        <begin position="512"/>
        <end position="545"/>
    </location>
</feature>
<keyword evidence="3 11" id="KW-0812">Transmembrane</keyword>
<feature type="repeat" description="TPR" evidence="9">
    <location>
        <begin position="648"/>
        <end position="681"/>
    </location>
</feature>
<dbReference type="InterPro" id="IPR019734">
    <property type="entry name" value="TPR_rpt"/>
</dbReference>
<feature type="repeat" description="TPR" evidence="9">
    <location>
        <begin position="478"/>
        <end position="511"/>
    </location>
</feature>
<keyword evidence="7 11" id="KW-0472">Membrane</keyword>
<comment type="subcellular location">
    <subcellularLocation>
        <location evidence="1">Membrane</location>
        <topology evidence="1">Multi-pass membrane protein</topology>
    </subcellularLocation>
</comment>
<evidence type="ECO:0000256" key="12">
    <source>
        <dbReference type="SAM" id="SignalP"/>
    </source>
</evidence>
<evidence type="ECO:0000313" key="15">
    <source>
        <dbReference type="EMBL" id="CAL4778923.1"/>
    </source>
</evidence>
<dbReference type="GO" id="GO:0016567">
    <property type="term" value="P:protein ubiquitination"/>
    <property type="evidence" value="ECO:0007669"/>
    <property type="project" value="TreeGrafter"/>
</dbReference>
<dbReference type="GO" id="GO:0016020">
    <property type="term" value="C:membrane"/>
    <property type="evidence" value="ECO:0007669"/>
    <property type="project" value="UniProtKB-SubCell"/>
</dbReference>
<evidence type="ECO:0000256" key="7">
    <source>
        <dbReference type="ARBA" id="ARBA00023136"/>
    </source>
</evidence>
<feature type="chain" id="PRO_5043272293" evidence="12">
    <location>
        <begin position="20"/>
        <end position="800"/>
    </location>
</feature>
<evidence type="ECO:0000256" key="3">
    <source>
        <dbReference type="ARBA" id="ARBA00022692"/>
    </source>
</evidence>
<evidence type="ECO:0000313" key="16">
    <source>
        <dbReference type="Proteomes" id="UP001152797"/>
    </source>
</evidence>
<dbReference type="Pfam" id="PF13414">
    <property type="entry name" value="TPR_11"/>
    <property type="match status" value="1"/>
</dbReference>
<evidence type="ECO:0000256" key="1">
    <source>
        <dbReference type="ARBA" id="ARBA00004141"/>
    </source>
</evidence>
<dbReference type="Proteomes" id="UP001152797">
    <property type="component" value="Unassembled WGS sequence"/>
</dbReference>
<evidence type="ECO:0000256" key="6">
    <source>
        <dbReference type="ARBA" id="ARBA00022989"/>
    </source>
</evidence>
<feature type="compositionally biased region" description="Gly residues" evidence="10">
    <location>
        <begin position="762"/>
        <end position="773"/>
    </location>
</feature>
<feature type="transmembrane region" description="Helical" evidence="11">
    <location>
        <begin position="241"/>
        <end position="262"/>
    </location>
</feature>
<dbReference type="Gene3D" id="1.25.40.10">
    <property type="entry name" value="Tetratricopeptide repeat domain"/>
    <property type="match status" value="3"/>
</dbReference>
<feature type="compositionally biased region" description="Polar residues" evidence="10">
    <location>
        <begin position="741"/>
        <end position="754"/>
    </location>
</feature>
<dbReference type="GO" id="GO:0005737">
    <property type="term" value="C:cytoplasm"/>
    <property type="evidence" value="ECO:0007669"/>
    <property type="project" value="TreeGrafter"/>
</dbReference>
<dbReference type="Pfam" id="PF13181">
    <property type="entry name" value="TPR_8"/>
    <property type="match status" value="1"/>
</dbReference>
<feature type="repeat" description="TPR" evidence="9">
    <location>
        <begin position="546"/>
        <end position="579"/>
    </location>
</feature>
<accession>A0A9P1FXC2</accession>
<sequence>MASWLAAAALTLPLAKVALLEVRSCCPLPRGVDRVHHMRRRFPLALPLLPGAFLLCLLPMEADGEEDDESGWKLLYGDVMRPPRGALLLAICVAIGAGQWASTLGFPELSSTMGAFCLGRLHGFFELPRWSLILGLPLLQLPDLLGPWQILGSCCGLLLGASRPKLQSRGFFQGFHQIPREIPVDASWSWMQMLLAVSLLAFLGRLQDNFKLQTLLPCCCLCTEISLLHTYRRLQQENHRWYWSSFTLATAGALCYLAPVMLRSDDMTFTLLPLLQGCLLVGSTAFLVALRMVLFAYSQCVLNLQAALAALFWAEESDLALARNDIKVGLNRRDRRESWHSRNSMVEGQLQKEAPRRPSTQDGVSNSNESLSLASLLCKLGIALHALHSFNCQQAVQELASLPKRHYETSYVLDLVGLSYFESADYKKSETAYNQAWRIEPYRVEGLEYYSSALWHLRRDVELCRLAQQCLQWDRLKPQVWCVVGNCFSLQKEHDAAIKLFKRAIQVDSTFTYAYTLCGHEFVACEKIDKAVAMYENALNLDPRHYNAWWGLGNIYLRQEEHENAKYHFYKALQVNASNSVLRCYLGMVLSSLKQPLLALESFDQAAQAEPQNGMAYFQKACVLMSLDRFDEALSDLKKVRCLAPKEACVHFQLGKVYMKLQKDRKALFHFNIAMDLNRDSKDYHTIKMHIEKLHIRGISEEPTGSTGSTGEVTGSTGSRMLSAGPGAVVVSSAISSPTLYGQSSSPASASREPQPTPVRGLAGGFWSGGSGGPSERRALPYPVQRRNSPLSWGGPGFRI</sequence>
<feature type="repeat" description="TPR" evidence="9">
    <location>
        <begin position="410"/>
        <end position="443"/>
    </location>
</feature>
<evidence type="ECO:0000256" key="9">
    <source>
        <dbReference type="PROSITE-ProRule" id="PRU00339"/>
    </source>
</evidence>
<dbReference type="OrthoDB" id="329563at2759"/>
<organism evidence="13">
    <name type="scientific">Cladocopium goreaui</name>
    <dbReference type="NCBI Taxonomy" id="2562237"/>
    <lineage>
        <taxon>Eukaryota</taxon>
        <taxon>Sar</taxon>
        <taxon>Alveolata</taxon>
        <taxon>Dinophyceae</taxon>
        <taxon>Suessiales</taxon>
        <taxon>Symbiodiniaceae</taxon>
        <taxon>Cladocopium</taxon>
    </lineage>
</organism>
<comment type="caution">
    <text evidence="13">The sequence shown here is derived from an EMBL/GenBank/DDBJ whole genome shotgun (WGS) entry which is preliminary data.</text>
</comment>
<feature type="region of interest" description="Disordered" evidence="10">
    <location>
        <begin position="339"/>
        <end position="366"/>
    </location>
</feature>
<proteinExistence type="inferred from homology"/>
<dbReference type="GO" id="GO:0051301">
    <property type="term" value="P:cell division"/>
    <property type="evidence" value="ECO:0007669"/>
    <property type="project" value="TreeGrafter"/>
</dbReference>
<dbReference type="SUPFAM" id="SSF48452">
    <property type="entry name" value="TPR-like"/>
    <property type="match status" value="2"/>
</dbReference>
<dbReference type="InterPro" id="IPR011990">
    <property type="entry name" value="TPR-like_helical_dom_sf"/>
</dbReference>
<evidence type="ECO:0000256" key="8">
    <source>
        <dbReference type="ARBA" id="ARBA00038210"/>
    </source>
</evidence>
<feature type="transmembrane region" description="Helical" evidence="11">
    <location>
        <begin position="44"/>
        <end position="62"/>
    </location>
</feature>
<gene>
    <name evidence="13" type="ORF">C1SCF055_LOCUS18508</name>
</gene>
<dbReference type="EMBL" id="CAMXCT020001612">
    <property type="protein sequence ID" value="CAL1144986.1"/>
    <property type="molecule type" value="Genomic_DNA"/>
</dbReference>
<keyword evidence="15" id="KW-0808">Transferase</keyword>
<dbReference type="InterPro" id="IPR004240">
    <property type="entry name" value="EMP70"/>
</dbReference>
<keyword evidence="15" id="KW-0328">Glycosyltransferase</keyword>
<dbReference type="GO" id="GO:0016757">
    <property type="term" value="F:glycosyltransferase activity"/>
    <property type="evidence" value="ECO:0007669"/>
    <property type="project" value="UniProtKB-KW"/>
</dbReference>
<evidence type="ECO:0000256" key="5">
    <source>
        <dbReference type="ARBA" id="ARBA00022803"/>
    </source>
</evidence>
<evidence type="ECO:0000256" key="2">
    <source>
        <dbReference type="ARBA" id="ARBA00005227"/>
    </source>
</evidence>
<reference evidence="13" key="1">
    <citation type="submission" date="2022-10" db="EMBL/GenBank/DDBJ databases">
        <authorList>
            <person name="Chen Y."/>
            <person name="Dougan E. K."/>
            <person name="Chan C."/>
            <person name="Rhodes N."/>
            <person name="Thang M."/>
        </authorList>
    </citation>
    <scope>NUCLEOTIDE SEQUENCE</scope>
</reference>
<comment type="similarity">
    <text evidence="2">Belongs to the nonaspanin (TM9SF) (TC 9.A.2) family.</text>
</comment>
<comment type="similarity">
    <text evidence="8">Belongs to the APC3/CDC27 family.</text>
</comment>
<dbReference type="AlphaFoldDB" id="A0A9P1FXC2"/>
<dbReference type="GO" id="GO:0007091">
    <property type="term" value="P:metaphase/anaphase transition of mitotic cell cycle"/>
    <property type="evidence" value="ECO:0007669"/>
    <property type="project" value="TreeGrafter"/>
</dbReference>
<feature type="transmembrane region" description="Helical" evidence="11">
    <location>
        <begin position="274"/>
        <end position="297"/>
    </location>
</feature>
<evidence type="ECO:0000256" key="4">
    <source>
        <dbReference type="ARBA" id="ARBA00022729"/>
    </source>
</evidence>
<feature type="signal peptide" evidence="12">
    <location>
        <begin position="1"/>
        <end position="19"/>
    </location>
</feature>
<keyword evidence="4 12" id="KW-0732">Signal</keyword>
<dbReference type="PANTHER" id="PTHR12558:SF13">
    <property type="entry name" value="CELL DIVISION CYCLE PROTEIN 27 HOMOLOG"/>
    <property type="match status" value="1"/>
</dbReference>
<keyword evidence="6 11" id="KW-1133">Transmembrane helix</keyword>
<keyword evidence="16" id="KW-1185">Reference proteome</keyword>
<evidence type="ECO:0000313" key="13">
    <source>
        <dbReference type="EMBL" id="CAI3991611.1"/>
    </source>
</evidence>
<dbReference type="EMBL" id="CAMXCT030001612">
    <property type="protein sequence ID" value="CAL4778923.1"/>
    <property type="molecule type" value="Genomic_DNA"/>
</dbReference>
<dbReference type="SMART" id="SM00028">
    <property type="entry name" value="TPR"/>
    <property type="match status" value="7"/>
</dbReference>
<dbReference type="GO" id="GO:0031145">
    <property type="term" value="P:anaphase-promoting complex-dependent catabolic process"/>
    <property type="evidence" value="ECO:0007669"/>
    <property type="project" value="TreeGrafter"/>
</dbReference>
<dbReference type="Pfam" id="PF02990">
    <property type="entry name" value="EMP70"/>
    <property type="match status" value="1"/>
</dbReference>
<dbReference type="GO" id="GO:0005680">
    <property type="term" value="C:anaphase-promoting complex"/>
    <property type="evidence" value="ECO:0007669"/>
    <property type="project" value="TreeGrafter"/>
</dbReference>
<name>A0A9P1FXC2_9DINO</name>
<protein>
    <submittedName>
        <fullName evidence="15">UDP-N-acetylglucosamine--peptide N-acetylglucosaminyltransferase SPINDLY</fullName>
    </submittedName>
</protein>
<feature type="region of interest" description="Disordered" evidence="10">
    <location>
        <begin position="741"/>
        <end position="780"/>
    </location>
</feature>
<evidence type="ECO:0000256" key="10">
    <source>
        <dbReference type="SAM" id="MobiDB-lite"/>
    </source>
</evidence>
<reference evidence="14" key="2">
    <citation type="submission" date="2024-04" db="EMBL/GenBank/DDBJ databases">
        <authorList>
            <person name="Chen Y."/>
            <person name="Shah S."/>
            <person name="Dougan E. K."/>
            <person name="Thang M."/>
            <person name="Chan C."/>
        </authorList>
    </citation>
    <scope>NUCLEOTIDE SEQUENCE [LARGE SCALE GENOMIC DNA]</scope>
</reference>
<dbReference type="PANTHER" id="PTHR12558">
    <property type="entry name" value="CELL DIVISION CYCLE 16,23,27"/>
    <property type="match status" value="1"/>
</dbReference>
<keyword evidence="5 9" id="KW-0802">TPR repeat</keyword>